<comment type="subcellular location">
    <subcellularLocation>
        <location evidence="15">Cell membrane</location>
        <topology evidence="15">Single-pass membrane protein</topology>
    </subcellularLocation>
    <subcellularLocation>
        <location evidence="14">Endomembrane system</location>
        <topology evidence="14">Single-pass membrane protein</topology>
    </subcellularLocation>
</comment>
<keyword evidence="9 15" id="KW-0472">Membrane</keyword>
<accession>A0A212JI88</accession>
<evidence type="ECO:0000256" key="16">
    <source>
        <dbReference type="RuleBase" id="RU003848"/>
    </source>
</evidence>
<dbReference type="CDD" id="cd06503">
    <property type="entry name" value="ATP-synt_Fo_b"/>
    <property type="match status" value="1"/>
</dbReference>
<dbReference type="GO" id="GO:0012505">
    <property type="term" value="C:endomembrane system"/>
    <property type="evidence" value="ECO:0007669"/>
    <property type="project" value="UniProtKB-SubCell"/>
</dbReference>
<evidence type="ECO:0000256" key="15">
    <source>
        <dbReference type="HAMAP-Rule" id="MF_01398"/>
    </source>
</evidence>
<dbReference type="AlphaFoldDB" id="A0A212JI88"/>
<proteinExistence type="inferred from homology"/>
<evidence type="ECO:0000256" key="8">
    <source>
        <dbReference type="ARBA" id="ARBA00023065"/>
    </source>
</evidence>
<dbReference type="GeneID" id="78081584"/>
<dbReference type="InterPro" id="IPR005864">
    <property type="entry name" value="ATP_synth_F0_bsu_bac"/>
</dbReference>
<dbReference type="SUPFAM" id="SSF81573">
    <property type="entry name" value="F1F0 ATP synthase subunit B, membrane domain"/>
    <property type="match status" value="1"/>
</dbReference>
<evidence type="ECO:0000256" key="4">
    <source>
        <dbReference type="ARBA" id="ARBA00022547"/>
    </source>
</evidence>
<dbReference type="GO" id="GO:0046933">
    <property type="term" value="F:proton-transporting ATP synthase activity, rotational mechanism"/>
    <property type="evidence" value="ECO:0007669"/>
    <property type="project" value="UniProtKB-UniRule"/>
</dbReference>
<dbReference type="NCBIfam" id="TIGR01144">
    <property type="entry name" value="ATP_synt_b"/>
    <property type="match status" value="1"/>
</dbReference>
<evidence type="ECO:0000256" key="5">
    <source>
        <dbReference type="ARBA" id="ARBA00022692"/>
    </source>
</evidence>
<evidence type="ECO:0000256" key="1">
    <source>
        <dbReference type="ARBA" id="ARBA00005513"/>
    </source>
</evidence>
<dbReference type="Gene3D" id="6.10.250.1580">
    <property type="match status" value="1"/>
</dbReference>
<comment type="subunit">
    <text evidence="13">F-type ATPases have 2 components, F(1) - the catalytic core - and F(0) - the membrane proton channel. F(1) has five subunits: alpha(3), beta(3), gamma(1), delta(1), epsilon(1). F(0) has four main subunits: a(1), b(2) and c(10-14). The alpha and beta chains form an alternating ring which encloses part of the gamma chain. F(1) is attached to F(0) by a central stalk formed by the gamma and epsilon chains, while a peripheral stalk is formed by the delta and b chains.</text>
</comment>
<dbReference type="GO" id="GO:0045259">
    <property type="term" value="C:proton-transporting ATP synthase complex"/>
    <property type="evidence" value="ECO:0007669"/>
    <property type="project" value="UniProtKB-KW"/>
</dbReference>
<evidence type="ECO:0000256" key="3">
    <source>
        <dbReference type="ARBA" id="ARBA00022475"/>
    </source>
</evidence>
<dbReference type="GO" id="GO:0046961">
    <property type="term" value="F:proton-transporting ATPase activity, rotational mechanism"/>
    <property type="evidence" value="ECO:0007669"/>
    <property type="project" value="TreeGrafter"/>
</dbReference>
<keyword evidence="6 15" id="KW-0375">Hydrogen ion transport</keyword>
<comment type="similarity">
    <text evidence="1 15 16">Belongs to the ATPase B chain family.</text>
</comment>
<dbReference type="PANTHER" id="PTHR33445">
    <property type="entry name" value="ATP SYNTHASE SUBUNIT B', CHLOROPLASTIC"/>
    <property type="match status" value="1"/>
</dbReference>
<keyword evidence="5 15" id="KW-0812">Transmembrane</keyword>
<dbReference type="RefSeq" id="WP_006842281.1">
    <property type="nucleotide sequence ID" value="NZ_CABTJG010000001.1"/>
</dbReference>
<dbReference type="HAMAP" id="MF_01398">
    <property type="entry name" value="ATP_synth_b_bprime"/>
    <property type="match status" value="1"/>
</dbReference>
<keyword evidence="3 15" id="KW-1003">Cell membrane</keyword>
<keyword evidence="4 15" id="KW-0138">CF(0)</keyword>
<gene>
    <name evidence="15 17" type="primary">atpF</name>
    <name evidence="17" type="ORF">KL86DYS2_11584</name>
</gene>
<keyword evidence="10 15" id="KW-0066">ATP synthesis</keyword>
<evidence type="ECO:0000256" key="14">
    <source>
        <dbReference type="ARBA" id="ARBA00037847"/>
    </source>
</evidence>
<organism evidence="17">
    <name type="scientific">uncultured Dysgonomonas sp</name>
    <dbReference type="NCBI Taxonomy" id="206096"/>
    <lineage>
        <taxon>Bacteria</taxon>
        <taxon>Pseudomonadati</taxon>
        <taxon>Bacteroidota</taxon>
        <taxon>Bacteroidia</taxon>
        <taxon>Bacteroidales</taxon>
        <taxon>Dysgonomonadaceae</taxon>
        <taxon>Dysgonomonas</taxon>
        <taxon>environmental samples</taxon>
    </lineage>
</organism>
<evidence type="ECO:0000256" key="11">
    <source>
        <dbReference type="ARBA" id="ARBA00025198"/>
    </source>
</evidence>
<reference evidence="17" key="1">
    <citation type="submission" date="2016-04" db="EMBL/GenBank/DDBJ databases">
        <authorList>
            <person name="Evans L.H."/>
            <person name="Alamgir A."/>
            <person name="Owens N."/>
            <person name="Weber N.D."/>
            <person name="Virtaneva K."/>
            <person name="Barbian K."/>
            <person name="Babar A."/>
            <person name="Rosenke K."/>
        </authorList>
    </citation>
    <scope>NUCLEOTIDE SEQUENCE</scope>
    <source>
        <strain evidence="17">86-2</strain>
    </source>
</reference>
<evidence type="ECO:0000313" key="17">
    <source>
        <dbReference type="EMBL" id="SBV99134.1"/>
    </source>
</evidence>
<dbReference type="GO" id="GO:0005886">
    <property type="term" value="C:plasma membrane"/>
    <property type="evidence" value="ECO:0007669"/>
    <property type="project" value="UniProtKB-SubCell"/>
</dbReference>
<comment type="function">
    <text evidence="12">Component of the F(0) channel, it forms part of the peripheral stalk, linking F(1) to F(0). The b'-subunit is a diverged and duplicated form of b found in plants and photosynthetic bacteria.</text>
</comment>
<evidence type="ECO:0000256" key="12">
    <source>
        <dbReference type="ARBA" id="ARBA00025614"/>
    </source>
</evidence>
<protein>
    <recommendedName>
        <fullName evidence="15">ATP synthase subunit b</fullName>
    </recommendedName>
    <alternativeName>
        <fullName evidence="15">ATP synthase F(0) sector subunit b</fullName>
    </alternativeName>
    <alternativeName>
        <fullName evidence="15">ATPase subunit I</fullName>
    </alternativeName>
    <alternativeName>
        <fullName evidence="15">F-type ATPase subunit b</fullName>
        <shortName evidence="15">F-ATPase subunit b</shortName>
    </alternativeName>
</protein>
<comment type="function">
    <text evidence="11 15">F(1)F(0) ATP synthase produces ATP from ADP in the presence of a proton or sodium gradient. F-type ATPases consist of two structural domains, F(1) containing the extramembraneous catalytic core and F(0) containing the membrane proton channel, linked together by a central stalk and a peripheral stalk. During catalysis, ATP synthesis in the catalytic domain of F(1) is coupled via a rotary mechanism of the central stalk subunits to proton translocation.</text>
</comment>
<keyword evidence="8 15" id="KW-0406">Ion transport</keyword>
<evidence type="ECO:0000256" key="2">
    <source>
        <dbReference type="ARBA" id="ARBA00022448"/>
    </source>
</evidence>
<evidence type="ECO:0000256" key="10">
    <source>
        <dbReference type="ARBA" id="ARBA00023310"/>
    </source>
</evidence>
<evidence type="ECO:0000256" key="6">
    <source>
        <dbReference type="ARBA" id="ARBA00022781"/>
    </source>
</evidence>
<dbReference type="InterPro" id="IPR028987">
    <property type="entry name" value="ATP_synth_B-like_membr_sf"/>
</dbReference>
<name>A0A212JI88_9BACT</name>
<dbReference type="Pfam" id="PF00430">
    <property type="entry name" value="ATP-synt_B"/>
    <property type="match status" value="1"/>
</dbReference>
<evidence type="ECO:0000256" key="13">
    <source>
        <dbReference type="ARBA" id="ARBA00026054"/>
    </source>
</evidence>
<dbReference type="InterPro" id="IPR002146">
    <property type="entry name" value="ATP_synth_b/b'su_bac/chlpt"/>
</dbReference>
<dbReference type="InterPro" id="IPR050059">
    <property type="entry name" value="ATP_synthase_B_chain"/>
</dbReference>
<keyword evidence="2 15" id="KW-0813">Transport</keyword>
<sequence>MNLLLPESGLLFWMLLSFIVVFFVLAKFGFPVITKMVEERKNYIQDSLDAAQKANEQLASIKEKSDEILSSAKAEQVKILKEAADTRDRIINEAREQAKIAGAKEMEEIRKQIQMEKDQAIRDIRRQVAELSVDVAEKVLRDTLKDPKEQMSMIDRLVDEAMVSKS</sequence>
<dbReference type="EMBL" id="FLUL01000001">
    <property type="protein sequence ID" value="SBV99134.1"/>
    <property type="molecule type" value="Genomic_DNA"/>
</dbReference>
<feature type="transmembrane region" description="Helical" evidence="15">
    <location>
        <begin position="12"/>
        <end position="33"/>
    </location>
</feature>
<dbReference type="PANTHER" id="PTHR33445:SF1">
    <property type="entry name" value="ATP SYNTHASE SUBUNIT B"/>
    <property type="match status" value="1"/>
</dbReference>
<evidence type="ECO:0000256" key="7">
    <source>
        <dbReference type="ARBA" id="ARBA00022989"/>
    </source>
</evidence>
<evidence type="ECO:0000256" key="9">
    <source>
        <dbReference type="ARBA" id="ARBA00023136"/>
    </source>
</evidence>
<keyword evidence="7 15" id="KW-1133">Transmembrane helix</keyword>
<comment type="subunit">
    <text evidence="15">F-type ATPases have 2 components, F(1) - the catalytic core - and F(0) - the membrane proton channel. F(1) has five subunits: alpha(3), beta(3), gamma(1), delta(1), epsilon(1). F(0) has three main subunits: a(1), b(2) and c(10-14). The alpha and beta chains form an alternating ring which encloses part of the gamma chain. F(1) is attached to F(0) by a central stalk formed by the gamma and epsilon chains, while a peripheral stalk is formed by the delta and b chains.</text>
</comment>